<sequence length="729" mass="81675">MNTTTGSARLGPSGLYSFLKWIPVVALIILGLSLFSNTIIDTDIWWHLSAGRYIFQTHTIPHADIFTYPSAGHEWIDLHWLFQVILYGVHSAWGSYGISILFILIFSATFLTLWGACRPVKYRLAAFLLFWLALMACSSRFLPRPEAFTYLMISLYVLLLHGFERGHCKQAVFLLVPLQVVWTNMQGLFILGPFLIFAFLFPMVVMPFGARVLKREWSRPQPDSVKRLAAVFLGSIVACLINPYGIQGFLFPFTLFTRAGGLENMFARSIAELQPPFSGYNLTTPLKYFGVFLALSAAALVLDFKNLKVSHIIIFAGTAYLALNARRNVPIFVIAFLPLAVFHAGNLLERVEQGWNGKFRSVMKAIGVACAILLALVSAFYAFSVLTNRYYISDKRAERFGFGFKEQMFPNGSFVFLKEKEVRGPLFNNVDIGGFFIWKMYPDEKAFIDARLEANSAEVFAEYFQAMSDPQAFEALSQKYGFNAIVLSHGSGDALFLMPDLYSSPRWTLVYLDPLAAVFARNRPENATLIAENRVNVALNHIPFLSPNDTLNASSSKMLQGILDTVAAVPPSDAEAQNRFALGLLLLVMGQPERAIAYFKAGLELMPSSPEGHYNLGLAYDRMGQTEMAVESYRKSLELDTEHTFAHVNLGRIYDERGLKKEAEKEYRLAIKYGGEMPVPLFNLGALSYEGGDRDAARNYWQRALKADPSFTPAREALNQLESPSPSSH</sequence>
<evidence type="ECO:0000256" key="4">
    <source>
        <dbReference type="SAM" id="Phobius"/>
    </source>
</evidence>
<feature type="transmembrane region" description="Helical" evidence="4">
    <location>
        <begin position="21"/>
        <end position="40"/>
    </location>
</feature>
<organism evidence="5 6">
    <name type="scientific">Candidatus Abyssobacteria bacterium SURF_17</name>
    <dbReference type="NCBI Taxonomy" id="2093361"/>
    <lineage>
        <taxon>Bacteria</taxon>
        <taxon>Pseudomonadati</taxon>
        <taxon>Candidatus Hydrogenedentota</taxon>
        <taxon>Candidatus Abyssobacteria</taxon>
    </lineage>
</organism>
<feature type="repeat" description="TPR" evidence="3">
    <location>
        <begin position="678"/>
        <end position="711"/>
    </location>
</feature>
<feature type="transmembrane region" description="Helical" evidence="4">
    <location>
        <begin position="361"/>
        <end position="383"/>
    </location>
</feature>
<dbReference type="InterPro" id="IPR051012">
    <property type="entry name" value="CellSynth/LPSAsmb/PSIAsmb"/>
</dbReference>
<keyword evidence="4" id="KW-0472">Membrane</keyword>
<proteinExistence type="predicted"/>
<protein>
    <submittedName>
        <fullName evidence="5">Tetratricopeptide repeat protein</fullName>
    </submittedName>
</protein>
<evidence type="ECO:0000313" key="5">
    <source>
        <dbReference type="EMBL" id="RJP70888.1"/>
    </source>
</evidence>
<dbReference type="PROSITE" id="PS50293">
    <property type="entry name" value="TPR_REGION"/>
    <property type="match status" value="1"/>
</dbReference>
<feature type="repeat" description="TPR" evidence="3">
    <location>
        <begin position="576"/>
        <end position="609"/>
    </location>
</feature>
<feature type="transmembrane region" description="Helical" evidence="4">
    <location>
        <begin position="225"/>
        <end position="246"/>
    </location>
</feature>
<keyword evidence="2 3" id="KW-0802">TPR repeat</keyword>
<dbReference type="PANTHER" id="PTHR45586">
    <property type="entry name" value="TPR REPEAT-CONTAINING PROTEIN PA4667"/>
    <property type="match status" value="1"/>
</dbReference>
<dbReference type="InterPro" id="IPR019734">
    <property type="entry name" value="TPR_rpt"/>
</dbReference>
<dbReference type="Pfam" id="PF13174">
    <property type="entry name" value="TPR_6"/>
    <property type="match status" value="1"/>
</dbReference>
<comment type="caution">
    <text evidence="5">The sequence shown here is derived from an EMBL/GenBank/DDBJ whole genome shotgun (WGS) entry which is preliminary data.</text>
</comment>
<dbReference type="EMBL" id="QZKI01000064">
    <property type="protein sequence ID" value="RJP70888.1"/>
    <property type="molecule type" value="Genomic_DNA"/>
</dbReference>
<feature type="transmembrane region" description="Helical" evidence="4">
    <location>
        <begin position="96"/>
        <end position="117"/>
    </location>
</feature>
<evidence type="ECO:0000256" key="2">
    <source>
        <dbReference type="ARBA" id="ARBA00022803"/>
    </source>
</evidence>
<dbReference type="Gene3D" id="1.25.40.10">
    <property type="entry name" value="Tetratricopeptide repeat domain"/>
    <property type="match status" value="1"/>
</dbReference>
<dbReference type="Pfam" id="PF13181">
    <property type="entry name" value="TPR_8"/>
    <property type="match status" value="2"/>
</dbReference>
<evidence type="ECO:0000313" key="6">
    <source>
        <dbReference type="Proteomes" id="UP000285961"/>
    </source>
</evidence>
<evidence type="ECO:0000256" key="1">
    <source>
        <dbReference type="ARBA" id="ARBA00022737"/>
    </source>
</evidence>
<dbReference type="SMART" id="SM00028">
    <property type="entry name" value="TPR"/>
    <property type="match status" value="4"/>
</dbReference>
<evidence type="ECO:0000256" key="3">
    <source>
        <dbReference type="PROSITE-ProRule" id="PRU00339"/>
    </source>
</evidence>
<dbReference type="InterPro" id="IPR011990">
    <property type="entry name" value="TPR-like_helical_dom_sf"/>
</dbReference>
<feature type="transmembrane region" description="Helical" evidence="4">
    <location>
        <begin position="195"/>
        <end position="213"/>
    </location>
</feature>
<gene>
    <name evidence="5" type="ORF">C4532_08515</name>
</gene>
<dbReference type="PANTHER" id="PTHR45586:SF1">
    <property type="entry name" value="LIPOPOLYSACCHARIDE ASSEMBLY PROTEIN B"/>
    <property type="match status" value="1"/>
</dbReference>
<accession>A0A419F021</accession>
<reference evidence="5 6" key="1">
    <citation type="journal article" date="2017" name="ISME J.">
        <title>Energy and carbon metabolisms in a deep terrestrial subsurface fluid microbial community.</title>
        <authorList>
            <person name="Momper L."/>
            <person name="Jungbluth S.P."/>
            <person name="Lee M.D."/>
            <person name="Amend J.P."/>
        </authorList>
    </citation>
    <scope>NUCLEOTIDE SEQUENCE [LARGE SCALE GENOMIC DNA]</scope>
    <source>
        <strain evidence="5">SURF_17</strain>
    </source>
</reference>
<keyword evidence="4" id="KW-0812">Transmembrane</keyword>
<dbReference type="AlphaFoldDB" id="A0A419F021"/>
<dbReference type="Pfam" id="PF00515">
    <property type="entry name" value="TPR_1"/>
    <property type="match status" value="1"/>
</dbReference>
<name>A0A419F021_9BACT</name>
<feature type="transmembrane region" description="Helical" evidence="4">
    <location>
        <begin position="331"/>
        <end position="349"/>
    </location>
</feature>
<feature type="transmembrane region" description="Helical" evidence="4">
    <location>
        <begin position="124"/>
        <end position="141"/>
    </location>
</feature>
<keyword evidence="1" id="KW-0677">Repeat</keyword>
<dbReference type="Proteomes" id="UP000285961">
    <property type="component" value="Unassembled WGS sequence"/>
</dbReference>
<feature type="transmembrane region" description="Helical" evidence="4">
    <location>
        <begin position="285"/>
        <end position="302"/>
    </location>
</feature>
<dbReference type="SUPFAM" id="SSF48452">
    <property type="entry name" value="TPR-like"/>
    <property type="match status" value="1"/>
</dbReference>
<dbReference type="PROSITE" id="PS50005">
    <property type="entry name" value="TPR"/>
    <property type="match status" value="3"/>
</dbReference>
<keyword evidence="4" id="KW-1133">Transmembrane helix</keyword>
<feature type="repeat" description="TPR" evidence="3">
    <location>
        <begin position="610"/>
        <end position="643"/>
    </location>
</feature>